<keyword evidence="4" id="KW-1185">Reference proteome</keyword>
<dbReference type="OrthoDB" id="1364490at2759"/>
<protein>
    <recommendedName>
        <fullName evidence="2">DUF7746 domain-containing protein</fullName>
    </recommendedName>
</protein>
<feature type="compositionally biased region" description="Basic and acidic residues" evidence="1">
    <location>
        <begin position="487"/>
        <end position="500"/>
    </location>
</feature>
<organism evidence="3 4">
    <name type="scientific">Handroanthus impetiginosus</name>
    <dbReference type="NCBI Taxonomy" id="429701"/>
    <lineage>
        <taxon>Eukaryota</taxon>
        <taxon>Viridiplantae</taxon>
        <taxon>Streptophyta</taxon>
        <taxon>Embryophyta</taxon>
        <taxon>Tracheophyta</taxon>
        <taxon>Spermatophyta</taxon>
        <taxon>Magnoliopsida</taxon>
        <taxon>eudicotyledons</taxon>
        <taxon>Gunneridae</taxon>
        <taxon>Pentapetalae</taxon>
        <taxon>asterids</taxon>
        <taxon>lamiids</taxon>
        <taxon>Lamiales</taxon>
        <taxon>Bignoniaceae</taxon>
        <taxon>Crescentiina</taxon>
        <taxon>Tabebuia alliance</taxon>
        <taxon>Handroanthus</taxon>
    </lineage>
</organism>
<dbReference type="Proteomes" id="UP000231279">
    <property type="component" value="Unassembled WGS sequence"/>
</dbReference>
<dbReference type="Pfam" id="PF24925">
    <property type="entry name" value="DUF7746"/>
    <property type="match status" value="1"/>
</dbReference>
<gene>
    <name evidence="3" type="ORF">CDL12_07433</name>
</gene>
<proteinExistence type="predicted"/>
<dbReference type="EMBL" id="NKXS01001210">
    <property type="protein sequence ID" value="PIN19886.1"/>
    <property type="molecule type" value="Genomic_DNA"/>
</dbReference>
<dbReference type="AlphaFoldDB" id="A0A2G9HQU0"/>
<feature type="region of interest" description="Disordered" evidence="1">
    <location>
        <begin position="484"/>
        <end position="503"/>
    </location>
</feature>
<dbReference type="Pfam" id="PF01107">
    <property type="entry name" value="MP"/>
    <property type="match status" value="1"/>
</dbReference>
<dbReference type="STRING" id="429701.A0A2G9HQU0"/>
<feature type="domain" description="DUF7746" evidence="2">
    <location>
        <begin position="604"/>
        <end position="640"/>
    </location>
</feature>
<dbReference type="PANTHER" id="PTHR47599">
    <property type="entry name" value="CELL-TO-CELL MOVEMENT PROTEIN"/>
    <property type="match status" value="1"/>
</dbReference>
<evidence type="ECO:0000313" key="3">
    <source>
        <dbReference type="EMBL" id="PIN19886.1"/>
    </source>
</evidence>
<evidence type="ECO:0000313" key="4">
    <source>
        <dbReference type="Proteomes" id="UP000231279"/>
    </source>
</evidence>
<dbReference type="InterPro" id="IPR051596">
    <property type="entry name" value="Caulimoviridae_Movement"/>
</dbReference>
<dbReference type="InterPro" id="IPR056648">
    <property type="entry name" value="DUF7746"/>
</dbReference>
<comment type="caution">
    <text evidence="3">The sequence shown here is derived from an EMBL/GenBank/DDBJ whole genome shotgun (WGS) entry which is preliminary data.</text>
</comment>
<reference evidence="4" key="1">
    <citation type="journal article" date="2018" name="Gigascience">
        <title>Genome assembly of the Pink Ipe (Handroanthus impetiginosus, Bignoniaceae), a highly valued, ecologically keystone Neotropical timber forest tree.</title>
        <authorList>
            <person name="Silva-Junior O.B."/>
            <person name="Grattapaglia D."/>
            <person name="Novaes E."/>
            <person name="Collevatti R.G."/>
        </authorList>
    </citation>
    <scope>NUCLEOTIDE SEQUENCE [LARGE SCALE GENOMIC DNA]</scope>
    <source>
        <strain evidence="4">cv. UFG-1</strain>
    </source>
</reference>
<dbReference type="PANTHER" id="PTHR47599:SF4">
    <property type="entry name" value="POLYPROTEIN"/>
    <property type="match status" value="1"/>
</dbReference>
<dbReference type="InterPro" id="IPR028919">
    <property type="entry name" value="Viral_movement"/>
</dbReference>
<feature type="region of interest" description="Disordered" evidence="1">
    <location>
        <begin position="1"/>
        <end position="21"/>
    </location>
</feature>
<evidence type="ECO:0000256" key="1">
    <source>
        <dbReference type="SAM" id="MobiDB-lite"/>
    </source>
</evidence>
<name>A0A2G9HQU0_9LAMI</name>
<accession>A0A2G9HQU0</accession>
<feature type="compositionally biased region" description="Low complexity" evidence="1">
    <location>
        <begin position="1"/>
        <end position="20"/>
    </location>
</feature>
<evidence type="ECO:0000259" key="2">
    <source>
        <dbReference type="Pfam" id="PF24925"/>
    </source>
</evidence>
<sequence>MNRLIRSLSRNNSNSSPISNRNKEIIISENMDQQLQNWKLPETSTAQIYKSKVFEFSSDYIVKIVEESIPLQEGYENFTILSRKLIESHRQKYKYLHLGMTQVGLKPLTRLGLNASALIIVRDRRHNQFEDSLLGIVESSLCEEPIYFKCFPNFTVSLTDPNILQALTLNIKTEGFDLMKGTPNVALVYRLCYKVMNIVVSNIRSNPEFIQDRRDATTLFITNLEKSNILVSKTISWNQVRPPKIWTLEQATPPVKDSPRQVISIIQYLDGDVEIKFHKTKNYVLIWAIFLGLILQETEKERQRIEILRVNKTSDQINQSEYKVEIPKTPYRQQRRDNSPTPSDMGYNVATLTEELQKWYLKNYKVYCKKIGEVVDFFQAIEEAYYELQKDFPNFNNASCPAIIESTYQTYITAKGKPIQTIHPPCTSLVIKTDERIADAVPFKFGINNDSINHVIHQNNYTNMCMQSISKQTSRIEEIVSKLGAGPREKKESSSKEDFVPFKPPPSFEKDKFHLNSKKDSEIVEELIVRLQKIKVQEEKAKITITTIKGENSEEETPIEEEKLEVNRVSFKRNGTSKQYSKLYFPKPSPVDLQFEEKAEFAQFNGESIVEWNIDGMYEYQTRTIIKYMLMYTKVVKHVNRT</sequence>